<dbReference type="Proteomes" id="UP000474175">
    <property type="component" value="Unassembled WGS sequence"/>
</dbReference>
<dbReference type="InterPro" id="IPR011990">
    <property type="entry name" value="TPR-like_helical_dom_sf"/>
</dbReference>
<protein>
    <recommendedName>
        <fullName evidence="3">Tetratricopeptide repeat protein</fullName>
    </recommendedName>
</protein>
<dbReference type="RefSeq" id="WP_163954452.1">
    <property type="nucleotide sequence ID" value="NZ_JAAFZH010000016.1"/>
</dbReference>
<dbReference type="Gene3D" id="1.25.40.10">
    <property type="entry name" value="Tetratricopeptide repeat domain"/>
    <property type="match status" value="1"/>
</dbReference>
<proteinExistence type="predicted"/>
<organism evidence="1 2">
    <name type="scientific">Spirosoma terrae</name>
    <dbReference type="NCBI Taxonomy" id="1968276"/>
    <lineage>
        <taxon>Bacteria</taxon>
        <taxon>Pseudomonadati</taxon>
        <taxon>Bacteroidota</taxon>
        <taxon>Cytophagia</taxon>
        <taxon>Cytophagales</taxon>
        <taxon>Cytophagaceae</taxon>
        <taxon>Spirosoma</taxon>
    </lineage>
</organism>
<dbReference type="EMBL" id="JAAFZH010000016">
    <property type="protein sequence ID" value="NDU98320.1"/>
    <property type="molecule type" value="Genomic_DNA"/>
</dbReference>
<keyword evidence="2" id="KW-1185">Reference proteome</keyword>
<evidence type="ECO:0008006" key="3">
    <source>
        <dbReference type="Google" id="ProtNLM"/>
    </source>
</evidence>
<comment type="caution">
    <text evidence="1">The sequence shown here is derived from an EMBL/GenBank/DDBJ whole genome shotgun (WGS) entry which is preliminary data.</text>
</comment>
<accession>A0A6L9LD14</accession>
<dbReference type="SUPFAM" id="SSF48452">
    <property type="entry name" value="TPR-like"/>
    <property type="match status" value="1"/>
</dbReference>
<dbReference type="AlphaFoldDB" id="A0A6L9LD14"/>
<gene>
    <name evidence="1" type="ORF">GK108_25770</name>
</gene>
<sequence>MNLSEEQYELIEAYLAGDLSETDRALLESEMQADAALQAEVNRQRDIRLGLRALAIEKVLKKAQGNYKTSLVTATPEPVSTPVVRPLVNWRYWVAAASVVAVLGIGYYAYQQTAIKAAEVAYAESFTPDSDDDLLKDFPTDASVDVRQQFLDAFTKYKAGKYDQVIDKVKTLPDDKKTVHYKNYFLGLSYLANQQPTDAIPLLQRAQASSSIQLQQKSEWFLALAYVKNQEKEKALPILKRISTDKANPFASLAERVLQKIK</sequence>
<evidence type="ECO:0000313" key="2">
    <source>
        <dbReference type="Proteomes" id="UP000474175"/>
    </source>
</evidence>
<evidence type="ECO:0000313" key="1">
    <source>
        <dbReference type="EMBL" id="NDU98320.1"/>
    </source>
</evidence>
<name>A0A6L9LD14_9BACT</name>
<reference evidence="1 2" key="1">
    <citation type="submission" date="2020-02" db="EMBL/GenBank/DDBJ databases">
        <title>Draft genome sequence of two Spirosoma agri KCTC 52727 and Spirosoma terrae KCTC 52035.</title>
        <authorList>
            <person name="Rojas J."/>
            <person name="Ambika Manirajan B."/>
            <person name="Suarez C."/>
            <person name="Ratering S."/>
            <person name="Schnell S."/>
        </authorList>
    </citation>
    <scope>NUCLEOTIDE SEQUENCE [LARGE SCALE GENOMIC DNA]</scope>
    <source>
        <strain evidence="1 2">KCTC 52035</strain>
    </source>
</reference>